<evidence type="ECO:0000256" key="4">
    <source>
        <dbReference type="ARBA" id="ARBA00022801"/>
    </source>
</evidence>
<accession>A0A3S0RBQ3</accession>
<dbReference type="Pfam" id="PF08244">
    <property type="entry name" value="Glyco_hydro_32C"/>
    <property type="match status" value="1"/>
</dbReference>
<dbReference type="InterPro" id="IPR001362">
    <property type="entry name" value="Glyco_hydro_32"/>
</dbReference>
<comment type="caution">
    <text evidence="10">The sequence shown here is derived from an EMBL/GenBank/DDBJ whole genome shotgun (WGS) entry which is preliminary data.</text>
</comment>
<keyword evidence="6 7" id="KW-0326">Glycosidase</keyword>
<organism evidence="10 11">
    <name type="scientific">Prevotella koreensis</name>
    <dbReference type="NCBI Taxonomy" id="2490854"/>
    <lineage>
        <taxon>Bacteria</taxon>
        <taxon>Pseudomonadati</taxon>
        <taxon>Bacteroidota</taxon>
        <taxon>Bacteroidia</taxon>
        <taxon>Bacteroidales</taxon>
        <taxon>Prevotellaceae</taxon>
        <taxon>Prevotella</taxon>
    </lineage>
</organism>
<evidence type="ECO:0000256" key="2">
    <source>
        <dbReference type="ARBA" id="ARBA00012758"/>
    </source>
</evidence>
<dbReference type="AlphaFoldDB" id="A0A3S0RBQ3"/>
<dbReference type="SUPFAM" id="SSF49899">
    <property type="entry name" value="Concanavalin A-like lectins/glucanases"/>
    <property type="match status" value="2"/>
</dbReference>
<name>A0A3S0RBQ3_9BACT</name>
<dbReference type="OrthoDB" id="9759709at2"/>
<evidence type="ECO:0000256" key="8">
    <source>
        <dbReference type="SAM" id="SignalP"/>
    </source>
</evidence>
<evidence type="ECO:0000256" key="7">
    <source>
        <dbReference type="RuleBase" id="RU362110"/>
    </source>
</evidence>
<protein>
    <recommendedName>
        <fullName evidence="2">beta-fructofuranosidase</fullName>
        <ecNumber evidence="2">3.2.1.26</ecNumber>
    </recommendedName>
</protein>
<keyword evidence="4 7" id="KW-0378">Hydrolase</keyword>
<dbReference type="Proteomes" id="UP000278983">
    <property type="component" value="Unassembled WGS sequence"/>
</dbReference>
<keyword evidence="5" id="KW-1015">Disulfide bond</keyword>
<dbReference type="Gene3D" id="2.115.10.20">
    <property type="entry name" value="Glycosyl hydrolase domain, family 43"/>
    <property type="match status" value="1"/>
</dbReference>
<evidence type="ECO:0000313" key="10">
    <source>
        <dbReference type="EMBL" id="RUL60139.1"/>
    </source>
</evidence>
<evidence type="ECO:0000256" key="1">
    <source>
        <dbReference type="ARBA" id="ARBA00009902"/>
    </source>
</evidence>
<dbReference type="GO" id="GO:0005975">
    <property type="term" value="P:carbohydrate metabolic process"/>
    <property type="evidence" value="ECO:0007669"/>
    <property type="project" value="InterPro"/>
</dbReference>
<evidence type="ECO:0000313" key="11">
    <source>
        <dbReference type="Proteomes" id="UP000278983"/>
    </source>
</evidence>
<dbReference type="InterPro" id="IPR013148">
    <property type="entry name" value="Glyco_hydro_32_N"/>
</dbReference>
<dbReference type="Pfam" id="PF00251">
    <property type="entry name" value="Glyco_hydro_32N"/>
    <property type="match status" value="1"/>
</dbReference>
<reference evidence="10 11" key="1">
    <citation type="submission" date="2018-12" db="EMBL/GenBank/DDBJ databases">
        <title>Genome sequencing of Prevotella sp. KCOM 3155 (= JS262).</title>
        <authorList>
            <person name="Kook J.-K."/>
            <person name="Park S.-N."/>
            <person name="Lim Y.K."/>
        </authorList>
    </citation>
    <scope>NUCLEOTIDE SEQUENCE [LARGE SCALE GENOMIC DNA]</scope>
    <source>
        <strain evidence="10 11">KCOM 3155</strain>
    </source>
</reference>
<dbReference type="GO" id="GO:0004564">
    <property type="term" value="F:beta-fructofuranosidase activity"/>
    <property type="evidence" value="ECO:0007669"/>
    <property type="project" value="UniProtKB-EC"/>
</dbReference>
<keyword evidence="11" id="KW-1185">Reference proteome</keyword>
<dbReference type="Gene3D" id="2.60.120.560">
    <property type="entry name" value="Exo-inulinase, domain 1"/>
    <property type="match status" value="1"/>
</dbReference>
<dbReference type="RefSeq" id="WP_126679232.1">
    <property type="nucleotide sequence ID" value="NZ_RYYU01000001.1"/>
</dbReference>
<feature type="signal peptide" evidence="8">
    <location>
        <begin position="1"/>
        <end position="20"/>
    </location>
</feature>
<dbReference type="InterPro" id="IPR013189">
    <property type="entry name" value="Glyco_hydro_32_C"/>
</dbReference>
<keyword evidence="3 8" id="KW-0732">Signal</keyword>
<comment type="similarity">
    <text evidence="1 7">Belongs to the glycosyl hydrolase 32 family.</text>
</comment>
<dbReference type="SMART" id="SM00560">
    <property type="entry name" value="LamGL"/>
    <property type="match status" value="1"/>
</dbReference>
<proteinExistence type="inferred from homology"/>
<dbReference type="InterPro" id="IPR013320">
    <property type="entry name" value="ConA-like_dom_sf"/>
</dbReference>
<dbReference type="CDD" id="cd08996">
    <property type="entry name" value="GH32_FFase"/>
    <property type="match status" value="1"/>
</dbReference>
<dbReference type="Gene3D" id="2.60.120.200">
    <property type="match status" value="1"/>
</dbReference>
<evidence type="ECO:0000256" key="5">
    <source>
        <dbReference type="ARBA" id="ARBA00023157"/>
    </source>
</evidence>
<evidence type="ECO:0000256" key="6">
    <source>
        <dbReference type="ARBA" id="ARBA00023295"/>
    </source>
</evidence>
<dbReference type="Pfam" id="PF13385">
    <property type="entry name" value="Laminin_G_3"/>
    <property type="match status" value="1"/>
</dbReference>
<sequence length="780" mass="86220">MNLKNYILFALATICIEAFGQNVVAHFDMSLNNGNIVEKVTNDSYLVNSQLPPCTVTGLDGEALRFDGYSNYVKAALPTSALSTESLTLSIMLAAESYPMMQTDIAETTPTFATICGNLDETAKKGFALQLSSQGDLRLVVGVAYGSGYMIVVDGNEKLPRGKWNQLSMVFDKDGNAVTLYLNGNNIGSKKVNKCALNHSENHFWIGKDATEKKYGPFLINTFCGAIDDIAIYNSITTPSPFTPTIAGLAFPQSRYENDTYHALWRPQYHCMPGGSWTNESHGMIYSNGRYHVFSQKNPNGPYMSRLHWGHYSSDNLYDWQEEPIAIYPSEKFDMKGCWSGCVYEDGGTPYIIYTAVDNAKARIAQVKAKDATLVEWTDKKVVIDGRSPGLSDDFRDPYYFEANGQKFVIVGTSKDGLGACTLHQLKNGTWTNDGSIFFQSTNSSIYGTFWEMPNLTPLTTPEEGKPTKWLFTCTPLGLSSGTRTLCWVGTIGKDGKFTPDGGISNVQYFEMGGISKNGYGLLSPTICQKEGKTLLLGIVPDKVSAEQNAQMGWAHTFSLPREINLSADGKLVQKPFSGLTAMRTEIAVEKNFTLIGTEKLYPVSGRQIEIKGEFTVGNGICGFNFLKHDDKQAQLSYDASTGTLKLDYTTLNRLKNDDGLWTVSLPKKVSVGETLKLHVYIDGSIIDIFVGEEWAFSVRLFPTDATAIDAEVFAETSTQVKVSAWTLDAKRKTSGINHPDFNLSSNDIFSIYDLQGRHIIKAQIKKGMYIKNGRKYVVR</sequence>
<dbReference type="PANTHER" id="PTHR43101:SF1">
    <property type="entry name" value="BETA-FRUCTOSIDASE"/>
    <property type="match status" value="1"/>
</dbReference>
<dbReference type="SUPFAM" id="SSF75005">
    <property type="entry name" value="Arabinanase/levansucrase/invertase"/>
    <property type="match status" value="1"/>
</dbReference>
<dbReference type="EC" id="3.2.1.26" evidence="2"/>
<dbReference type="InterPro" id="IPR006558">
    <property type="entry name" value="LamG-like"/>
</dbReference>
<dbReference type="EMBL" id="RYYU01000001">
    <property type="protein sequence ID" value="RUL60139.1"/>
    <property type="molecule type" value="Genomic_DNA"/>
</dbReference>
<dbReference type="InterPro" id="IPR051214">
    <property type="entry name" value="GH32_Enzymes"/>
</dbReference>
<evidence type="ECO:0000259" key="9">
    <source>
        <dbReference type="SMART" id="SM00560"/>
    </source>
</evidence>
<dbReference type="PANTHER" id="PTHR43101">
    <property type="entry name" value="BETA-FRUCTOSIDASE"/>
    <property type="match status" value="1"/>
</dbReference>
<gene>
    <name evidence="10" type="ORF">EHV08_10545</name>
</gene>
<feature type="chain" id="PRO_5018632166" description="beta-fructofuranosidase" evidence="8">
    <location>
        <begin position="21"/>
        <end position="780"/>
    </location>
</feature>
<dbReference type="InterPro" id="IPR023296">
    <property type="entry name" value="Glyco_hydro_beta-prop_sf"/>
</dbReference>
<evidence type="ECO:0000256" key="3">
    <source>
        <dbReference type="ARBA" id="ARBA00022729"/>
    </source>
</evidence>
<feature type="domain" description="LamG-like jellyroll fold" evidence="9">
    <location>
        <begin position="85"/>
        <end position="240"/>
    </location>
</feature>
<dbReference type="SMART" id="SM00640">
    <property type="entry name" value="Glyco_32"/>
    <property type="match status" value="1"/>
</dbReference>